<dbReference type="InterPro" id="IPR001463">
    <property type="entry name" value="Na/Ala_symport"/>
</dbReference>
<keyword evidence="10" id="KW-1185">Reference proteome</keyword>
<dbReference type="NCBIfam" id="TIGR00835">
    <property type="entry name" value="agcS"/>
    <property type="match status" value="1"/>
</dbReference>
<comment type="subcellular location">
    <subcellularLocation>
        <location evidence="1 8">Cell membrane</location>
        <topology evidence="1 8">Multi-pass membrane protein</topology>
    </subcellularLocation>
</comment>
<feature type="transmembrane region" description="Helical" evidence="8">
    <location>
        <begin position="97"/>
        <end position="120"/>
    </location>
</feature>
<proteinExistence type="inferred from homology"/>
<feature type="transmembrane region" description="Helical" evidence="8">
    <location>
        <begin position="182"/>
        <end position="201"/>
    </location>
</feature>
<keyword evidence="8" id="KW-0769">Symport</keyword>
<feature type="transmembrane region" description="Helical" evidence="8">
    <location>
        <begin position="213"/>
        <end position="233"/>
    </location>
</feature>
<dbReference type="RefSeq" id="WP_334315099.1">
    <property type="nucleotide sequence ID" value="NZ_CP065938.1"/>
</dbReference>
<keyword evidence="5 8" id="KW-0812">Transmembrane</keyword>
<dbReference type="PANTHER" id="PTHR30330:SF3">
    <property type="entry name" value="TRANSCRIPTIONAL REGULATOR, LRP FAMILY"/>
    <property type="match status" value="1"/>
</dbReference>
<reference evidence="9" key="1">
    <citation type="submission" date="2020-12" db="EMBL/GenBank/DDBJ databases">
        <title>Taurinivorans muris gen. nov., sp. nov., fundamental and realized metabolic niche of a ubiquitous sulfidogenic bacterium in the murine intestine.</title>
        <authorList>
            <person name="Ye H."/>
            <person name="Hanson B.T."/>
            <person name="Loy A."/>
        </authorList>
    </citation>
    <scope>NUCLEOTIDE SEQUENCE</scope>
    <source>
        <strain evidence="9">LT0009</strain>
    </source>
</reference>
<accession>A0ABY5Y0C4</accession>
<keyword evidence="4 8" id="KW-1003">Cell membrane</keyword>
<evidence type="ECO:0000256" key="8">
    <source>
        <dbReference type="RuleBase" id="RU363064"/>
    </source>
</evidence>
<organism evidence="9 10">
    <name type="scientific">Taurinivorans muris</name>
    <dbReference type="NCBI Taxonomy" id="2787751"/>
    <lineage>
        <taxon>Bacteria</taxon>
        <taxon>Pseudomonadati</taxon>
        <taxon>Thermodesulfobacteriota</taxon>
        <taxon>Desulfovibrionia</taxon>
        <taxon>Desulfovibrionales</taxon>
        <taxon>Desulfovibrionaceae</taxon>
        <taxon>Taurinivorans</taxon>
    </lineage>
</organism>
<protein>
    <submittedName>
        <fullName evidence="9">Sodium:alanine symporter family protein</fullName>
    </submittedName>
</protein>
<gene>
    <name evidence="9" type="ORF">JBF11_08720</name>
</gene>
<evidence type="ECO:0000256" key="2">
    <source>
        <dbReference type="ARBA" id="ARBA00009261"/>
    </source>
</evidence>
<keyword evidence="3 8" id="KW-0813">Transport</keyword>
<evidence type="ECO:0000313" key="10">
    <source>
        <dbReference type="Proteomes" id="UP001058120"/>
    </source>
</evidence>
<comment type="similarity">
    <text evidence="2 8">Belongs to the alanine or glycine:cation symporter (AGCS) (TC 2.A.25) family.</text>
</comment>
<feature type="transmembrane region" description="Helical" evidence="8">
    <location>
        <begin position="239"/>
        <end position="266"/>
    </location>
</feature>
<evidence type="ECO:0000256" key="5">
    <source>
        <dbReference type="ARBA" id="ARBA00022692"/>
    </source>
</evidence>
<dbReference type="Proteomes" id="UP001058120">
    <property type="component" value="Chromosome"/>
</dbReference>
<evidence type="ECO:0000256" key="4">
    <source>
        <dbReference type="ARBA" id="ARBA00022475"/>
    </source>
</evidence>
<evidence type="ECO:0000313" key="9">
    <source>
        <dbReference type="EMBL" id="UWX05516.1"/>
    </source>
</evidence>
<keyword evidence="7 8" id="KW-0472">Membrane</keyword>
<sequence length="460" mass="49321">MEFFMDFLNSFSGFLWGPAMLVLLVGTGIYLTLGLKFFTFRKMPQGFAGIWKGRSSSGDGEISSFNALMTALSGTIGTGNIAGVATAIFLGGPGALFWMWMTALVGMATKFSEILLAMYYRQRSPQGNYVGGAMYFIERGLGPKYKFLSVLFSIFCICACFGTGNMIQSNTVAESLASNFGVPNWISALGLFAVAAVVILGGIQRIGNFAGKVVPLMALVYILVSLTVIIMYADRVVDVFIYVVDDAFTPTAAQGGFAGATVMMAIRYGMARGVFSNEAGLGTAPIAHATATNNCSVNQAMLGMLDTFIDTIIVCSMTGFAILVTDLWRSPEALNGVALTTAAFDLALGGIGGKLVTICLLFFAFTTALGWCVYGERCAIYLFGDKALMPFRLIYTLAIPVGALVQLDLVWLIADCANALMAIPNLIGVLLLSPLVFRLVKEYNATGKVHTFDDEQERKK</sequence>
<dbReference type="PANTHER" id="PTHR30330">
    <property type="entry name" value="AGSS FAMILY TRANSPORTER, SODIUM-ALANINE"/>
    <property type="match status" value="1"/>
</dbReference>
<evidence type="ECO:0000256" key="6">
    <source>
        <dbReference type="ARBA" id="ARBA00022989"/>
    </source>
</evidence>
<feature type="transmembrane region" description="Helical" evidence="8">
    <location>
        <begin position="308"/>
        <end position="328"/>
    </location>
</feature>
<dbReference type="PRINTS" id="PR00175">
    <property type="entry name" value="NAALASMPORT"/>
</dbReference>
<feature type="transmembrane region" description="Helical" evidence="8">
    <location>
        <begin position="420"/>
        <end position="440"/>
    </location>
</feature>
<evidence type="ECO:0000256" key="1">
    <source>
        <dbReference type="ARBA" id="ARBA00004651"/>
    </source>
</evidence>
<evidence type="ECO:0000256" key="3">
    <source>
        <dbReference type="ARBA" id="ARBA00022448"/>
    </source>
</evidence>
<feature type="transmembrane region" description="Helical" evidence="8">
    <location>
        <begin position="147"/>
        <end position="167"/>
    </location>
</feature>
<feature type="transmembrane region" description="Helical" evidence="8">
    <location>
        <begin position="348"/>
        <end position="373"/>
    </location>
</feature>
<keyword evidence="6 8" id="KW-1133">Transmembrane helix</keyword>
<evidence type="ECO:0000256" key="7">
    <source>
        <dbReference type="ARBA" id="ARBA00023136"/>
    </source>
</evidence>
<name>A0ABY5Y0C4_9BACT</name>
<dbReference type="PROSITE" id="PS00873">
    <property type="entry name" value="NA_ALANINE_SYMP"/>
    <property type="match status" value="1"/>
</dbReference>
<dbReference type="Pfam" id="PF01235">
    <property type="entry name" value="Na_Ala_symp"/>
    <property type="match status" value="1"/>
</dbReference>
<feature type="transmembrane region" description="Helical" evidence="8">
    <location>
        <begin position="393"/>
        <end position="414"/>
    </location>
</feature>
<dbReference type="EMBL" id="CP065938">
    <property type="protein sequence ID" value="UWX05516.1"/>
    <property type="molecule type" value="Genomic_DNA"/>
</dbReference>
<feature type="transmembrane region" description="Helical" evidence="8">
    <location>
        <begin position="14"/>
        <end position="33"/>
    </location>
</feature>
<feature type="transmembrane region" description="Helical" evidence="8">
    <location>
        <begin position="67"/>
        <end position="91"/>
    </location>
</feature>
<dbReference type="Gene3D" id="1.20.1740.10">
    <property type="entry name" value="Amino acid/polyamine transporter I"/>
    <property type="match status" value="1"/>
</dbReference>